<organism evidence="2 3">
    <name type="scientific">Hevea brasiliensis</name>
    <name type="common">Para rubber tree</name>
    <name type="synonym">Siphonia brasiliensis</name>
    <dbReference type="NCBI Taxonomy" id="3981"/>
    <lineage>
        <taxon>Eukaryota</taxon>
        <taxon>Viridiplantae</taxon>
        <taxon>Streptophyta</taxon>
        <taxon>Embryophyta</taxon>
        <taxon>Tracheophyta</taxon>
        <taxon>Spermatophyta</taxon>
        <taxon>Magnoliopsida</taxon>
        <taxon>eudicotyledons</taxon>
        <taxon>Gunneridae</taxon>
        <taxon>Pentapetalae</taxon>
        <taxon>rosids</taxon>
        <taxon>fabids</taxon>
        <taxon>Malpighiales</taxon>
        <taxon>Euphorbiaceae</taxon>
        <taxon>Crotonoideae</taxon>
        <taxon>Micrandreae</taxon>
        <taxon>Hevea</taxon>
    </lineage>
</organism>
<gene>
    <name evidence="2" type="ORF">GH714_023438</name>
</gene>
<dbReference type="Proteomes" id="UP000467840">
    <property type="component" value="Chromosome 4"/>
</dbReference>
<feature type="compositionally biased region" description="Polar residues" evidence="1">
    <location>
        <begin position="1"/>
        <end position="19"/>
    </location>
</feature>
<comment type="caution">
    <text evidence="2">The sequence shown here is derived from an EMBL/GenBank/DDBJ whole genome shotgun (WGS) entry which is preliminary data.</text>
</comment>
<dbReference type="AlphaFoldDB" id="A0A6A6LM77"/>
<accession>A0A6A6LM77</accession>
<name>A0A6A6LM77_HEVBR</name>
<keyword evidence="3" id="KW-1185">Reference proteome</keyword>
<feature type="region of interest" description="Disordered" evidence="1">
    <location>
        <begin position="1"/>
        <end position="42"/>
    </location>
</feature>
<protein>
    <submittedName>
        <fullName evidence="2">Uncharacterized protein</fullName>
    </submittedName>
</protein>
<evidence type="ECO:0000313" key="2">
    <source>
        <dbReference type="EMBL" id="KAF2301378.1"/>
    </source>
</evidence>
<dbReference type="EMBL" id="JAAGAX010000010">
    <property type="protein sequence ID" value="KAF2301378.1"/>
    <property type="molecule type" value="Genomic_DNA"/>
</dbReference>
<sequence length="151" mass="16153">MALSSSSLGLPREQNSSQGDLGLVRAPKKSKVDTGDQETSSLSELEEVRMLEAVVDGRIAVKVDLQVVGRSSEFLDNGSEGGRVSLDEGGVRRGRVRSIGGWAVMHGGGDIVIRSGSHERDNGQILRFGGNERGTACYISTMVLLFVEFLC</sequence>
<evidence type="ECO:0000256" key="1">
    <source>
        <dbReference type="SAM" id="MobiDB-lite"/>
    </source>
</evidence>
<evidence type="ECO:0000313" key="3">
    <source>
        <dbReference type="Proteomes" id="UP000467840"/>
    </source>
</evidence>
<proteinExistence type="predicted"/>
<reference evidence="2 3" key="1">
    <citation type="journal article" date="2020" name="Mol. Plant">
        <title>The Chromosome-Based Rubber Tree Genome Provides New Insights into Spurge Genome Evolution and Rubber Biosynthesis.</title>
        <authorList>
            <person name="Liu J."/>
            <person name="Shi C."/>
            <person name="Shi C.C."/>
            <person name="Li W."/>
            <person name="Zhang Q.J."/>
            <person name="Zhang Y."/>
            <person name="Li K."/>
            <person name="Lu H.F."/>
            <person name="Shi C."/>
            <person name="Zhu S.T."/>
            <person name="Xiao Z.Y."/>
            <person name="Nan H."/>
            <person name="Yue Y."/>
            <person name="Zhu X.G."/>
            <person name="Wu Y."/>
            <person name="Hong X.N."/>
            <person name="Fan G.Y."/>
            <person name="Tong Y."/>
            <person name="Zhang D."/>
            <person name="Mao C.L."/>
            <person name="Liu Y.L."/>
            <person name="Hao S.J."/>
            <person name="Liu W.Q."/>
            <person name="Lv M.Q."/>
            <person name="Zhang H.B."/>
            <person name="Liu Y."/>
            <person name="Hu-Tang G.R."/>
            <person name="Wang J.P."/>
            <person name="Wang J.H."/>
            <person name="Sun Y.H."/>
            <person name="Ni S.B."/>
            <person name="Chen W.B."/>
            <person name="Zhang X.C."/>
            <person name="Jiao Y.N."/>
            <person name="Eichler E.E."/>
            <person name="Li G.H."/>
            <person name="Liu X."/>
            <person name="Gao L.Z."/>
        </authorList>
    </citation>
    <scope>NUCLEOTIDE SEQUENCE [LARGE SCALE GENOMIC DNA]</scope>
    <source>
        <strain evidence="3">cv. GT1</strain>
        <tissue evidence="2">Leaf</tissue>
    </source>
</reference>